<keyword evidence="2" id="KW-1185">Reference proteome</keyword>
<protein>
    <submittedName>
        <fullName evidence="1">Uncharacterized protein</fullName>
    </submittedName>
</protein>
<organism evidence="1 2">
    <name type="scientific">Myxococcus landrumensis</name>
    <dbReference type="NCBI Taxonomy" id="2813577"/>
    <lineage>
        <taxon>Bacteria</taxon>
        <taxon>Pseudomonadati</taxon>
        <taxon>Myxococcota</taxon>
        <taxon>Myxococcia</taxon>
        <taxon>Myxococcales</taxon>
        <taxon>Cystobacterineae</taxon>
        <taxon>Myxococcaceae</taxon>
        <taxon>Myxococcus</taxon>
    </lineage>
</organism>
<proteinExistence type="predicted"/>
<accession>A0ABX7NEZ3</accession>
<gene>
    <name evidence="1" type="ORF">JY572_08475</name>
</gene>
<dbReference type="EMBL" id="CP071091">
    <property type="protein sequence ID" value="QSQ16069.1"/>
    <property type="molecule type" value="Genomic_DNA"/>
</dbReference>
<sequence length="239" mass="26950">MSEQQSVEVCAKALALIRSHFTHLNDGRLEAAGQQLLFPSGGENGRLAVYVHEMSKLAPFRLLTTSIRRFEGVCKRRHGTVATVLVDVRVSCSPGERDFGIMVEWFPKIDVSLISIPPTKWFLEKPRRDDAALARCAGMTQDEKLIEECLRAAVDGPFFPDWEFHALFGLYRREVAAVLESWPRSDHDNNTRLAIHSALCNLTGYPLSKSMAVWPNFISVSREELSDFFDRWLAAQSPA</sequence>
<dbReference type="RefSeq" id="WP_206717748.1">
    <property type="nucleotide sequence ID" value="NZ_CP071091.1"/>
</dbReference>
<name>A0ABX7NEZ3_9BACT</name>
<dbReference type="Proteomes" id="UP000663090">
    <property type="component" value="Chromosome"/>
</dbReference>
<reference evidence="1 2" key="1">
    <citation type="submission" date="2021-02" db="EMBL/GenBank/DDBJ databases">
        <title>De Novo genome assembly of isolated myxobacteria.</title>
        <authorList>
            <person name="Stevens D.C."/>
        </authorList>
    </citation>
    <scope>NUCLEOTIDE SEQUENCE [LARGE SCALE GENOMIC DNA]</scope>
    <source>
        <strain evidence="1 2">SCHIC003</strain>
    </source>
</reference>
<evidence type="ECO:0000313" key="2">
    <source>
        <dbReference type="Proteomes" id="UP000663090"/>
    </source>
</evidence>
<evidence type="ECO:0000313" key="1">
    <source>
        <dbReference type="EMBL" id="QSQ16069.1"/>
    </source>
</evidence>